<evidence type="ECO:0000256" key="7">
    <source>
        <dbReference type="ARBA" id="ARBA00022833"/>
    </source>
</evidence>
<keyword evidence="5" id="KW-0479">Metal-binding</keyword>
<organism evidence="10">
    <name type="scientific">Anopheles atroparvus</name>
    <name type="common">European mosquito</name>
    <dbReference type="NCBI Taxonomy" id="41427"/>
    <lineage>
        <taxon>Eukaryota</taxon>
        <taxon>Metazoa</taxon>
        <taxon>Ecdysozoa</taxon>
        <taxon>Arthropoda</taxon>
        <taxon>Hexapoda</taxon>
        <taxon>Insecta</taxon>
        <taxon>Pterygota</taxon>
        <taxon>Neoptera</taxon>
        <taxon>Endopterygota</taxon>
        <taxon>Diptera</taxon>
        <taxon>Nematocera</taxon>
        <taxon>Culicoidea</taxon>
        <taxon>Culicidae</taxon>
        <taxon>Anophelinae</taxon>
        <taxon>Anopheles</taxon>
    </lineage>
</organism>
<evidence type="ECO:0000313" key="10">
    <source>
        <dbReference type="EnsemblMetazoa" id="AATE004640-PA.1"/>
    </source>
</evidence>
<dbReference type="EnsemblMetazoa" id="AATE004640-RA">
    <property type="protein sequence ID" value="AATE004640-PA.1"/>
    <property type="gene ID" value="AATE004640"/>
</dbReference>
<dbReference type="SUPFAM" id="SSF57850">
    <property type="entry name" value="RING/U-box"/>
    <property type="match status" value="1"/>
</dbReference>
<feature type="compositionally biased region" description="Polar residues" evidence="8">
    <location>
        <begin position="436"/>
        <end position="445"/>
    </location>
</feature>
<evidence type="ECO:0000256" key="4">
    <source>
        <dbReference type="ARBA" id="ARBA00022679"/>
    </source>
</evidence>
<dbReference type="EC" id="2.3.2.27" evidence="3"/>
<sequence>MSRHEGVSCDSCLKSNFRGRRYKCLICYDYDLCANCYEEGATTTRHSADHPMQCILTQSDFELYYGGEVLQPDQPQSFTCPYCKRMGLSDAALLEHVSAEHTDTGLEVVCPVCAAQPGGEPNFVTDDFARHLSLEHRSGTRDLISFLISFSTPSTCLFFSSVFSLFVSVAFLNSKICFRSFYDEPSAIRHGGVRRMPHSGRALGGPRSRRSNMHFSSSGGGLSTLSPSGRESVDPIAELLQQLSNVRRGGAPQPSQLQQLQMQIQLERQQVTAARQQLERLPRRQQQPTVVSTAPNATGVNNNNAVGTTQANQNHTIITLNAGGRDAQIAASSSLPMVSTGVGVCTILGSAVGAGGGGGIGGAGSSSQQQSQFLMARFLVPTMDEAEQAKQERARADRSQFVQALMLSTIANIQPFNKPTNEEELSEELSALNLGVGNTSSSVNRSVKRPTAATDEGGEVGEQDCGGGGGGATNSNYGGGGGGKEDGNCDNSKLTGADTANGDESPNAMHPPSAQVPLGRGQHAAKSKGSSAKGVGLGAAVGGGGGVGGAVDRRSARQTPPSSGGGNAAAAGKSRELKQANSSSNTSTPVSSRQQHHVPDSR</sequence>
<dbReference type="GO" id="GO:0045202">
    <property type="term" value="C:synapse"/>
    <property type="evidence" value="ECO:0007669"/>
    <property type="project" value="GOC"/>
</dbReference>
<dbReference type="PROSITE" id="PS50135">
    <property type="entry name" value="ZF_ZZ_2"/>
    <property type="match status" value="1"/>
</dbReference>
<evidence type="ECO:0000256" key="2">
    <source>
        <dbReference type="ARBA" id="ARBA00010938"/>
    </source>
</evidence>
<dbReference type="GO" id="GO:0005886">
    <property type="term" value="C:plasma membrane"/>
    <property type="evidence" value="ECO:0007669"/>
    <property type="project" value="TreeGrafter"/>
</dbReference>
<feature type="region of interest" description="Disordered" evidence="8">
    <location>
        <begin position="436"/>
        <end position="471"/>
    </location>
</feature>
<dbReference type="GO" id="GO:0023051">
    <property type="term" value="P:regulation of signaling"/>
    <property type="evidence" value="ECO:0007669"/>
    <property type="project" value="UniProtKB-ARBA"/>
</dbReference>
<comment type="catalytic activity">
    <reaction evidence="1">
        <text>S-ubiquitinyl-[E2 ubiquitin-conjugating enzyme]-L-cysteine + [acceptor protein]-L-lysine = [E2 ubiquitin-conjugating enzyme]-L-cysteine + N(6)-ubiquitinyl-[acceptor protein]-L-lysine.</text>
        <dbReference type="EC" id="2.3.2.27"/>
    </reaction>
</comment>
<evidence type="ECO:0000256" key="1">
    <source>
        <dbReference type="ARBA" id="ARBA00000900"/>
    </source>
</evidence>
<dbReference type="PROSITE" id="PS01357">
    <property type="entry name" value="ZF_ZZ_1"/>
    <property type="match status" value="1"/>
</dbReference>
<dbReference type="PANTHER" id="PTHR12268">
    <property type="entry name" value="E3 UBIQUITIN-PROTEIN LIGASE KCMF1"/>
    <property type="match status" value="1"/>
</dbReference>
<dbReference type="InterPro" id="IPR008598">
    <property type="entry name" value="Di19_Zn-bd"/>
</dbReference>
<dbReference type="GO" id="GO:0010646">
    <property type="term" value="P:regulation of cell communication"/>
    <property type="evidence" value="ECO:0007669"/>
    <property type="project" value="UniProtKB-ARBA"/>
</dbReference>
<dbReference type="Gene3D" id="3.30.60.90">
    <property type="match status" value="1"/>
</dbReference>
<dbReference type="InterPro" id="IPR000433">
    <property type="entry name" value="Znf_ZZ"/>
</dbReference>
<keyword evidence="4" id="KW-0808">Transferase</keyword>
<dbReference type="CDD" id="cd02338">
    <property type="entry name" value="ZZ_PCMF_like"/>
    <property type="match status" value="1"/>
</dbReference>
<comment type="similarity">
    <text evidence="2">Belongs to the KCMF1 family.</text>
</comment>
<feature type="region of interest" description="Disordered" evidence="8">
    <location>
        <begin position="190"/>
        <end position="230"/>
    </location>
</feature>
<feature type="region of interest" description="Disordered" evidence="8">
    <location>
        <begin position="280"/>
        <end position="308"/>
    </location>
</feature>
<feature type="domain" description="ZZ-type" evidence="9">
    <location>
        <begin position="4"/>
        <end position="60"/>
    </location>
</feature>
<evidence type="ECO:0000259" key="9">
    <source>
        <dbReference type="PROSITE" id="PS50135"/>
    </source>
</evidence>
<dbReference type="GO" id="GO:0008270">
    <property type="term" value="F:zinc ion binding"/>
    <property type="evidence" value="ECO:0007669"/>
    <property type="project" value="UniProtKB-KW"/>
</dbReference>
<evidence type="ECO:0000256" key="6">
    <source>
        <dbReference type="ARBA" id="ARBA00022771"/>
    </source>
</evidence>
<reference evidence="10" key="1">
    <citation type="submission" date="2022-08" db="UniProtKB">
        <authorList>
            <consortium name="EnsemblMetazoa"/>
        </authorList>
    </citation>
    <scope>IDENTIFICATION</scope>
    <source>
        <strain evidence="10">EBRO</strain>
    </source>
</reference>
<keyword evidence="7" id="KW-0862">Zinc</keyword>
<dbReference type="InterPro" id="IPR050774">
    <property type="entry name" value="KCMF1/Dystrophin"/>
</dbReference>
<evidence type="ECO:0000256" key="8">
    <source>
        <dbReference type="SAM" id="MobiDB-lite"/>
    </source>
</evidence>
<dbReference type="Pfam" id="PF00569">
    <property type="entry name" value="ZZ"/>
    <property type="match status" value="1"/>
</dbReference>
<dbReference type="GO" id="GO:0099536">
    <property type="term" value="P:synaptic signaling"/>
    <property type="evidence" value="ECO:0007669"/>
    <property type="project" value="TreeGrafter"/>
</dbReference>
<dbReference type="GO" id="GO:0061630">
    <property type="term" value="F:ubiquitin protein ligase activity"/>
    <property type="evidence" value="ECO:0007669"/>
    <property type="project" value="UniProtKB-EC"/>
</dbReference>
<feature type="compositionally biased region" description="Low complexity" evidence="8">
    <location>
        <begin position="296"/>
        <end position="308"/>
    </location>
</feature>
<evidence type="ECO:0000256" key="5">
    <source>
        <dbReference type="ARBA" id="ARBA00022723"/>
    </source>
</evidence>
<dbReference type="AlphaFoldDB" id="A0A182ISH5"/>
<dbReference type="SMART" id="SM00291">
    <property type="entry name" value="ZnF_ZZ"/>
    <property type="match status" value="1"/>
</dbReference>
<feature type="compositionally biased region" description="Gly residues" evidence="8">
    <location>
        <begin position="535"/>
        <end position="549"/>
    </location>
</feature>
<name>A0A182ISH5_ANOAO</name>
<proteinExistence type="inferred from homology"/>
<keyword evidence="6" id="KW-0863">Zinc-finger</keyword>
<dbReference type="Pfam" id="PF05605">
    <property type="entry name" value="zf-Di19"/>
    <property type="match status" value="1"/>
</dbReference>
<feature type="compositionally biased region" description="Low complexity" evidence="8">
    <location>
        <begin position="581"/>
        <end position="592"/>
    </location>
</feature>
<accession>A0A182ISH5</accession>
<dbReference type="STRING" id="41427.A0A182ISH5"/>
<dbReference type="PANTHER" id="PTHR12268:SF13">
    <property type="entry name" value="E3 UBIQUITIN-PROTEIN LIGASE KCMF1"/>
    <property type="match status" value="1"/>
</dbReference>
<feature type="region of interest" description="Disordered" evidence="8">
    <location>
        <begin position="488"/>
        <end position="602"/>
    </location>
</feature>
<protein>
    <recommendedName>
        <fullName evidence="3">RING-type E3 ubiquitin transferase</fullName>
        <ecNumber evidence="3">2.3.2.27</ecNumber>
    </recommendedName>
</protein>
<evidence type="ECO:0000256" key="3">
    <source>
        <dbReference type="ARBA" id="ARBA00012483"/>
    </source>
</evidence>
<dbReference type="InterPro" id="IPR043145">
    <property type="entry name" value="Znf_ZZ_sf"/>
</dbReference>
<dbReference type="VEuPathDB" id="VectorBase:AATE004640"/>